<dbReference type="Gene3D" id="1.10.340.70">
    <property type="match status" value="1"/>
</dbReference>
<proteinExistence type="predicted"/>
<dbReference type="PANTHER" id="PTHR37984">
    <property type="entry name" value="PROTEIN CBG26694"/>
    <property type="match status" value="1"/>
</dbReference>
<dbReference type="PROSITE" id="PS50994">
    <property type="entry name" value="INTEGRASE"/>
    <property type="match status" value="1"/>
</dbReference>
<evidence type="ECO:0000259" key="1">
    <source>
        <dbReference type="PROSITE" id="PS50994"/>
    </source>
</evidence>
<dbReference type="GO" id="GO:0005634">
    <property type="term" value="C:nucleus"/>
    <property type="evidence" value="ECO:0007669"/>
    <property type="project" value="UniProtKB-ARBA"/>
</dbReference>
<dbReference type="GO" id="GO:0003676">
    <property type="term" value="F:nucleic acid binding"/>
    <property type="evidence" value="ECO:0007669"/>
    <property type="project" value="InterPro"/>
</dbReference>
<dbReference type="Pfam" id="PF17921">
    <property type="entry name" value="Integrase_H2C2"/>
    <property type="match status" value="1"/>
</dbReference>
<reference evidence="2" key="1">
    <citation type="submission" date="2020-12" db="EMBL/GenBank/DDBJ databases">
        <title>Metabolic potential, ecology and presence of endohyphal bacteria is reflected in genomic diversity of Mucoromycotina.</title>
        <authorList>
            <person name="Muszewska A."/>
            <person name="Okrasinska A."/>
            <person name="Steczkiewicz K."/>
            <person name="Drgas O."/>
            <person name="Orlowska M."/>
            <person name="Perlinska-Lenart U."/>
            <person name="Aleksandrzak-Piekarczyk T."/>
            <person name="Szatraj K."/>
            <person name="Zielenkiewicz U."/>
            <person name="Pilsyk S."/>
            <person name="Malc E."/>
            <person name="Mieczkowski P."/>
            <person name="Kruszewska J.S."/>
            <person name="Biernat P."/>
            <person name="Pawlowska J."/>
        </authorList>
    </citation>
    <scope>NUCLEOTIDE SEQUENCE</scope>
    <source>
        <strain evidence="2">CBS 226.32</strain>
    </source>
</reference>
<dbReference type="InterPro" id="IPR050951">
    <property type="entry name" value="Retrovirus_Pol_polyprotein"/>
</dbReference>
<accession>A0A8H7QV47</accession>
<keyword evidence="3" id="KW-1185">Reference proteome</keyword>
<feature type="domain" description="Integrase catalytic" evidence="1">
    <location>
        <begin position="69"/>
        <end position="212"/>
    </location>
</feature>
<protein>
    <recommendedName>
        <fullName evidence="1">Integrase catalytic domain-containing protein</fullName>
    </recommendedName>
</protein>
<name>A0A8H7QV47_9FUNG</name>
<dbReference type="InterPro" id="IPR036397">
    <property type="entry name" value="RNaseH_sf"/>
</dbReference>
<dbReference type="GO" id="GO:0015074">
    <property type="term" value="P:DNA integration"/>
    <property type="evidence" value="ECO:0007669"/>
    <property type="project" value="InterPro"/>
</dbReference>
<gene>
    <name evidence="2" type="ORF">INT46_003381</name>
</gene>
<dbReference type="Proteomes" id="UP000650833">
    <property type="component" value="Unassembled WGS sequence"/>
</dbReference>
<dbReference type="OrthoDB" id="2202057at2759"/>
<dbReference type="InterPro" id="IPR041588">
    <property type="entry name" value="Integrase_H2C2"/>
</dbReference>
<organism evidence="2 3">
    <name type="scientific">Mucor plumbeus</name>
    <dbReference type="NCBI Taxonomy" id="97098"/>
    <lineage>
        <taxon>Eukaryota</taxon>
        <taxon>Fungi</taxon>
        <taxon>Fungi incertae sedis</taxon>
        <taxon>Mucoromycota</taxon>
        <taxon>Mucoromycotina</taxon>
        <taxon>Mucoromycetes</taxon>
        <taxon>Mucorales</taxon>
        <taxon>Mucorineae</taxon>
        <taxon>Mucoraceae</taxon>
        <taxon>Mucor</taxon>
    </lineage>
</organism>
<comment type="caution">
    <text evidence="2">The sequence shown here is derived from an EMBL/GenBank/DDBJ whole genome shotgun (WGS) entry which is preliminary data.</text>
</comment>
<dbReference type="InterPro" id="IPR001584">
    <property type="entry name" value="Integrase_cat-core"/>
</dbReference>
<dbReference type="SUPFAM" id="SSF53098">
    <property type="entry name" value="Ribonuclease H-like"/>
    <property type="match status" value="1"/>
</dbReference>
<evidence type="ECO:0000313" key="2">
    <source>
        <dbReference type="EMBL" id="KAG2199301.1"/>
    </source>
</evidence>
<dbReference type="Gene3D" id="3.30.420.10">
    <property type="entry name" value="Ribonuclease H-like superfamily/Ribonuclease H"/>
    <property type="match status" value="1"/>
</dbReference>
<evidence type="ECO:0000313" key="3">
    <source>
        <dbReference type="Proteomes" id="UP000650833"/>
    </source>
</evidence>
<dbReference type="EMBL" id="JAEPRC010000355">
    <property type="protein sequence ID" value="KAG2199301.1"/>
    <property type="molecule type" value="Genomic_DNA"/>
</dbReference>
<sequence length="212" mass="24507">MLDIYETPAGEEDNQNILQKTHLLGHFDIHAMGQRIHQDLNMHWKGLREDITKYISVCHKFRQFNLAKHVYHPLKQGALERIMNHVVYLIYMLVLFSRFNILRAIFDKPATTVAKVLISVVSLFSNLRIVGHDRGAKFHNRLLEKILKYAEVENRTSLIFTSQGNSCCEAAVKSAKAIITKMLEVRSKDWNLYLNGTALSLNEHTVDRDCME</sequence>
<dbReference type="PANTHER" id="PTHR37984:SF15">
    <property type="entry name" value="INTEGRASE CATALYTIC DOMAIN-CONTAINING PROTEIN"/>
    <property type="match status" value="1"/>
</dbReference>
<dbReference type="InterPro" id="IPR012337">
    <property type="entry name" value="RNaseH-like_sf"/>
</dbReference>
<dbReference type="AlphaFoldDB" id="A0A8H7QV47"/>